<evidence type="ECO:0000256" key="1">
    <source>
        <dbReference type="ARBA" id="ARBA00006445"/>
    </source>
</evidence>
<evidence type="ECO:0000256" key="4">
    <source>
        <dbReference type="ARBA" id="ARBA00022737"/>
    </source>
</evidence>
<reference evidence="12 13" key="1">
    <citation type="submission" date="2019-07" db="EMBL/GenBank/DDBJ databases">
        <title>Genomes of Cafeteria roenbergensis.</title>
        <authorList>
            <person name="Fischer M.G."/>
            <person name="Hackl T."/>
            <person name="Roman M."/>
        </authorList>
    </citation>
    <scope>NUCLEOTIDE SEQUENCE [LARGE SCALE GENOMIC DNA]</scope>
    <source>
        <strain evidence="9 12">BVI</strain>
        <strain evidence="10 14">Cflag</strain>
        <strain evidence="11 13">RCC970-E3</strain>
    </source>
</reference>
<evidence type="ECO:0000313" key="10">
    <source>
        <dbReference type="EMBL" id="KAA0163492.1"/>
    </source>
</evidence>
<evidence type="ECO:0000313" key="11">
    <source>
        <dbReference type="EMBL" id="KAA0165918.1"/>
    </source>
</evidence>
<dbReference type="InterPro" id="IPR015943">
    <property type="entry name" value="WD40/YVTN_repeat-like_dom_sf"/>
</dbReference>
<evidence type="ECO:0000256" key="6">
    <source>
        <dbReference type="ARBA" id="ARBA00023306"/>
    </source>
</evidence>
<evidence type="ECO:0000256" key="7">
    <source>
        <dbReference type="PROSITE-ProRule" id="PRU00221"/>
    </source>
</evidence>
<dbReference type="Gene3D" id="2.130.10.10">
    <property type="entry name" value="YVTN repeat-like/Quinoprotein amine dehydrogenase"/>
    <property type="match status" value="1"/>
</dbReference>
<keyword evidence="12" id="KW-1185">Reference proteome</keyword>
<evidence type="ECO:0000256" key="5">
    <source>
        <dbReference type="ARBA" id="ARBA00022776"/>
    </source>
</evidence>
<gene>
    <name evidence="11" type="ORF">FNF28_03300</name>
    <name evidence="9" type="ORF">FNF29_03029</name>
    <name evidence="10" type="ORF">FNF31_02886</name>
</gene>
<dbReference type="PROSITE" id="PS00678">
    <property type="entry name" value="WD_REPEATS_1"/>
    <property type="match status" value="1"/>
</dbReference>
<name>A0A5A8CPF1_CAFRO</name>
<keyword evidence="6" id="KW-0131">Cell cycle</keyword>
<evidence type="ECO:0000313" key="9">
    <source>
        <dbReference type="EMBL" id="KAA0153641.1"/>
    </source>
</evidence>
<dbReference type="GO" id="GO:1905786">
    <property type="term" value="P:positive regulation of anaphase-promoting complex-dependent catabolic process"/>
    <property type="evidence" value="ECO:0007669"/>
    <property type="project" value="TreeGrafter"/>
</dbReference>
<feature type="repeat" description="WD" evidence="7">
    <location>
        <begin position="461"/>
        <end position="494"/>
    </location>
</feature>
<dbReference type="InterPro" id="IPR019775">
    <property type="entry name" value="WD40_repeat_CS"/>
</dbReference>
<dbReference type="Proteomes" id="UP000324907">
    <property type="component" value="Unassembled WGS sequence"/>
</dbReference>
<dbReference type="AlphaFoldDB" id="A0A5A8CPF1"/>
<evidence type="ECO:0000256" key="2">
    <source>
        <dbReference type="ARBA" id="ARBA00022574"/>
    </source>
</evidence>
<feature type="repeat" description="WD" evidence="7">
    <location>
        <begin position="232"/>
        <end position="274"/>
    </location>
</feature>
<dbReference type="PANTHER" id="PTHR19918:SF8">
    <property type="entry name" value="FI02843P"/>
    <property type="match status" value="1"/>
</dbReference>
<dbReference type="GO" id="GO:0031145">
    <property type="term" value="P:anaphase-promoting complex-dependent catabolic process"/>
    <property type="evidence" value="ECO:0007669"/>
    <property type="project" value="TreeGrafter"/>
</dbReference>
<dbReference type="EMBL" id="VLTL01000043">
    <property type="protein sequence ID" value="KAA0165918.1"/>
    <property type="molecule type" value="Genomic_DNA"/>
</dbReference>
<dbReference type="SMART" id="SM00320">
    <property type="entry name" value="WD40"/>
    <property type="match status" value="6"/>
</dbReference>
<dbReference type="Proteomes" id="UP000323011">
    <property type="component" value="Unassembled WGS sequence"/>
</dbReference>
<dbReference type="GO" id="GO:0051301">
    <property type="term" value="P:cell division"/>
    <property type="evidence" value="ECO:0007669"/>
    <property type="project" value="UniProtKB-KW"/>
</dbReference>
<evidence type="ECO:0000259" key="8">
    <source>
        <dbReference type="Pfam" id="PF24807"/>
    </source>
</evidence>
<dbReference type="EMBL" id="VLTM01000022">
    <property type="protein sequence ID" value="KAA0163492.1"/>
    <property type="molecule type" value="Genomic_DNA"/>
</dbReference>
<sequence>MFTQKDRVEFDEVMDCNRPIESAVMPRWKRKALARASAAASTPGKSVVPPVCASAPVTDGTPTACRMVPSRSGMDVEVGHFALTSSGAASAAGADAETQTYRAALAANLLGGGSIEASESAAGAAAATEGACGSPEARVLAYKGKAPAAHASSLGGARVLYSQNKGTRAVHAKHTRHIPSAPEHCLDAPDLVDDYYLNLLDWSCSNVVAVALGPSVYLWNAATGSTEVMCELEGEGDYVTSVSWIKEGGGYLAVGTASADVQLWDVEKSKQVRSMAGHTARVGALDWNAHTLSSGSRDSTIMNHDVRVRDHLTATLRGHEQEVCGLKWSPDGSMLASGGNDNMLCIWDAGASGAPATASSGGMRGDVTPKFVIREHTAAVKALAWCPWNRTTLASGGGSSDRCIKTWNASTGSMLHSVDTGSQVCSLLFNSNHRELISTHGFSRNEINVWRYPTFTKVRELTGHTGRVLHMAAGPDGSSVVTAGADETLRFWNLLGEPRQQAAKDMDAARTLGRTRLVSSRSIR</sequence>
<dbReference type="SUPFAM" id="SSF50978">
    <property type="entry name" value="WD40 repeat-like"/>
    <property type="match status" value="1"/>
</dbReference>
<keyword evidence="4" id="KW-0677">Repeat</keyword>
<dbReference type="PROSITE" id="PS50082">
    <property type="entry name" value="WD_REPEATS_2"/>
    <property type="match status" value="3"/>
</dbReference>
<dbReference type="InterPro" id="IPR036322">
    <property type="entry name" value="WD40_repeat_dom_sf"/>
</dbReference>
<dbReference type="InterPro" id="IPR056150">
    <property type="entry name" value="WD40_CDC20-Fz"/>
</dbReference>
<comment type="similarity">
    <text evidence="1">Belongs to the WD repeat CDC20/Fizzy family.</text>
</comment>
<dbReference type="GO" id="GO:0005680">
    <property type="term" value="C:anaphase-promoting complex"/>
    <property type="evidence" value="ECO:0007669"/>
    <property type="project" value="TreeGrafter"/>
</dbReference>
<dbReference type="InterPro" id="IPR033010">
    <property type="entry name" value="Cdc20/Fizzy"/>
</dbReference>
<feature type="repeat" description="WD" evidence="7">
    <location>
        <begin position="316"/>
        <end position="348"/>
    </location>
</feature>
<dbReference type="Proteomes" id="UP000325113">
    <property type="component" value="Unassembled WGS sequence"/>
</dbReference>
<dbReference type="PROSITE" id="PS50294">
    <property type="entry name" value="WD_REPEATS_REGION"/>
    <property type="match status" value="2"/>
</dbReference>
<dbReference type="GO" id="GO:1990757">
    <property type="term" value="F:ubiquitin ligase activator activity"/>
    <property type="evidence" value="ECO:0007669"/>
    <property type="project" value="TreeGrafter"/>
</dbReference>
<dbReference type="OMA" id="CSGACLN"/>
<keyword evidence="3" id="KW-0132">Cell division</keyword>
<comment type="caution">
    <text evidence="9">The sequence shown here is derived from an EMBL/GenBank/DDBJ whole genome shotgun (WGS) entry which is preliminary data.</text>
</comment>
<keyword evidence="5" id="KW-0498">Mitosis</keyword>
<evidence type="ECO:0000313" key="13">
    <source>
        <dbReference type="Proteomes" id="UP000324907"/>
    </source>
</evidence>
<proteinExistence type="inferred from homology"/>
<dbReference type="Pfam" id="PF24807">
    <property type="entry name" value="WD40_CDC20-Fz"/>
    <property type="match status" value="1"/>
</dbReference>
<organism evidence="9 12">
    <name type="scientific">Cafeteria roenbergensis</name>
    <name type="common">Marine flagellate</name>
    <dbReference type="NCBI Taxonomy" id="33653"/>
    <lineage>
        <taxon>Eukaryota</taxon>
        <taxon>Sar</taxon>
        <taxon>Stramenopiles</taxon>
        <taxon>Bigyra</taxon>
        <taxon>Opalozoa</taxon>
        <taxon>Bicosoecida</taxon>
        <taxon>Cafeteriaceae</taxon>
        <taxon>Cafeteria</taxon>
    </lineage>
</organism>
<evidence type="ECO:0000256" key="3">
    <source>
        <dbReference type="ARBA" id="ARBA00022618"/>
    </source>
</evidence>
<accession>A0A5A8CPF1</accession>
<dbReference type="CDD" id="cd00200">
    <property type="entry name" value="WD40"/>
    <property type="match status" value="1"/>
</dbReference>
<evidence type="ECO:0000313" key="14">
    <source>
        <dbReference type="Proteomes" id="UP000325113"/>
    </source>
</evidence>
<keyword evidence="2 7" id="KW-0853">WD repeat</keyword>
<evidence type="ECO:0000313" key="12">
    <source>
        <dbReference type="Proteomes" id="UP000323011"/>
    </source>
</evidence>
<feature type="domain" description="CDC20/Fizzy WD40" evidence="8">
    <location>
        <begin position="186"/>
        <end position="492"/>
    </location>
</feature>
<dbReference type="GO" id="GO:0010997">
    <property type="term" value="F:anaphase-promoting complex binding"/>
    <property type="evidence" value="ECO:0007669"/>
    <property type="project" value="InterPro"/>
</dbReference>
<protein>
    <recommendedName>
        <fullName evidence="8">CDC20/Fizzy WD40 domain-containing protein</fullName>
    </recommendedName>
</protein>
<dbReference type="EMBL" id="VLTN01000015">
    <property type="protein sequence ID" value="KAA0153641.1"/>
    <property type="molecule type" value="Genomic_DNA"/>
</dbReference>
<dbReference type="InterPro" id="IPR001680">
    <property type="entry name" value="WD40_rpt"/>
</dbReference>
<dbReference type="PANTHER" id="PTHR19918">
    <property type="entry name" value="CELL DIVISION CYCLE 20 CDC20 FIZZY -RELATED"/>
    <property type="match status" value="1"/>
</dbReference>